<evidence type="ECO:0000313" key="3">
    <source>
        <dbReference type="Proteomes" id="UP001231675"/>
    </source>
</evidence>
<feature type="compositionally biased region" description="Basic and acidic residues" evidence="1">
    <location>
        <begin position="176"/>
        <end position="189"/>
    </location>
</feature>
<feature type="compositionally biased region" description="Basic and acidic residues" evidence="1">
    <location>
        <begin position="219"/>
        <end position="229"/>
    </location>
</feature>
<feature type="compositionally biased region" description="Basic and acidic residues" evidence="1">
    <location>
        <begin position="260"/>
        <end position="276"/>
    </location>
</feature>
<keyword evidence="3" id="KW-1185">Reference proteome</keyword>
<proteinExistence type="predicted"/>
<organism evidence="2 3">
    <name type="scientific">Streptomyces griseoviridis</name>
    <dbReference type="NCBI Taxonomy" id="45398"/>
    <lineage>
        <taxon>Bacteria</taxon>
        <taxon>Bacillati</taxon>
        <taxon>Actinomycetota</taxon>
        <taxon>Actinomycetes</taxon>
        <taxon>Kitasatosporales</taxon>
        <taxon>Streptomycetaceae</taxon>
        <taxon>Streptomyces</taxon>
    </lineage>
</organism>
<evidence type="ECO:0000313" key="2">
    <source>
        <dbReference type="EMBL" id="MDP9682395.1"/>
    </source>
</evidence>
<feature type="compositionally biased region" description="Polar residues" evidence="1">
    <location>
        <begin position="192"/>
        <end position="201"/>
    </location>
</feature>
<evidence type="ECO:0008006" key="4">
    <source>
        <dbReference type="Google" id="ProtNLM"/>
    </source>
</evidence>
<evidence type="ECO:0000256" key="1">
    <source>
        <dbReference type="SAM" id="MobiDB-lite"/>
    </source>
</evidence>
<comment type="caution">
    <text evidence="2">The sequence shown here is derived from an EMBL/GenBank/DDBJ whole genome shotgun (WGS) entry which is preliminary data.</text>
</comment>
<dbReference type="EMBL" id="JAURUD010000001">
    <property type="protein sequence ID" value="MDP9682395.1"/>
    <property type="molecule type" value="Genomic_DNA"/>
</dbReference>
<sequence length="276" mass="29858">MSSDEQAPASGSVPHAFGNALAWKWSREMPTALRRGFLTLLYALRAMANASGELAFHGDRQPIRIQDIAKAAGASEKDARRYLDAAIRAGIVIVKGERKRGRPTLYVIVPTPFPDWTAAEEHLKATARKPGKAPAPWAKDTGSSGDRDPNQNGSPRPELTAGTDQEVRVTATRWSSGDRDPNGSGHRDPNNPGVTHGTSQDGAEVGFQPQVVGPPGDQAEAHEDHHDTAASDNPETWRRCRACNRPILPDPKRPGRTVHARCEPHLATTDHGRHSA</sequence>
<dbReference type="RefSeq" id="WP_189414591.1">
    <property type="nucleotide sequence ID" value="NZ_BMSM01000003.1"/>
</dbReference>
<protein>
    <recommendedName>
        <fullName evidence="4">Helix-turn-helix domain-containing protein</fullName>
    </recommendedName>
</protein>
<dbReference type="GeneID" id="91551846"/>
<reference evidence="2 3" key="1">
    <citation type="submission" date="2023-07" db="EMBL/GenBank/DDBJ databases">
        <title>Sequencing the genomes of 1000 actinobacteria strains.</title>
        <authorList>
            <person name="Klenk H.-P."/>
        </authorList>
    </citation>
    <scope>NUCLEOTIDE SEQUENCE [LARGE SCALE GENOMIC DNA]</scope>
    <source>
        <strain evidence="2 3">DSM 40229</strain>
    </source>
</reference>
<gene>
    <name evidence="2" type="ORF">J2S47_002897</name>
</gene>
<dbReference type="Proteomes" id="UP001231675">
    <property type="component" value="Unassembled WGS sequence"/>
</dbReference>
<accession>A0ABT9LFB5</accession>
<feature type="region of interest" description="Disordered" evidence="1">
    <location>
        <begin position="125"/>
        <end position="276"/>
    </location>
</feature>
<name>A0ABT9LFB5_STRGD</name>